<dbReference type="NCBIfam" id="NF033668">
    <property type="entry name" value="rSAM_PA0069"/>
    <property type="match status" value="1"/>
</dbReference>
<evidence type="ECO:0000313" key="6">
    <source>
        <dbReference type="Proteomes" id="UP000217265"/>
    </source>
</evidence>
<feature type="domain" description="Elp3/MiaA/NifB-like radical SAM core" evidence="4">
    <location>
        <begin position="76"/>
        <end position="303"/>
    </location>
</feature>
<keyword evidence="1" id="KW-0479">Metal-binding</keyword>
<dbReference type="SFLD" id="SFLDG01084">
    <property type="entry name" value="Uncharacterised_Radical_SAM_Su"/>
    <property type="match status" value="1"/>
</dbReference>
<dbReference type="EMBL" id="CP023344">
    <property type="protein sequence ID" value="ATC64213.1"/>
    <property type="molecule type" value="Genomic_DNA"/>
</dbReference>
<dbReference type="RefSeq" id="WP_096055845.1">
    <property type="nucleotide sequence ID" value="NZ_CP023344.1"/>
</dbReference>
<keyword evidence="2" id="KW-0408">Iron</keyword>
<proteinExistence type="predicted"/>
<sequence length="365" mass="40908">MSEPDPVAQPSVAFLGRGPAINPPNRFERLHVACDVETWQCDVEGLPDERPDPRTEFFHDATESLLTRNDSPDIPFAYGMNVYRGCEHGCAYCYARPFHEYLGWSSGLDFETKILVKLKAPELLRKELARPKWEPQVVSMNGVTDCYQPAERHFGLTRKCLEVFAEFRNPVGIVTKNFLVTRDRDLLGELAKWKCAVVYVTITTLDAELAGKLEPRAARPEHRLRAIRMLAEAGVPVGVMTAPIIPGLTEHEMPAILDAAAKAGARRAGYVVLRLPYAVKGIFSHWLDVHAPSKKARVLDRVRELRGGELNVAEWGKRMRGEGIFAEQIHDLFAVAARRAGLNKEPGHISTEFFRRPGGVQMSLF</sequence>
<accession>A0A290Q718</accession>
<dbReference type="InterPro" id="IPR006638">
    <property type="entry name" value="Elp3/MiaA/NifB-like_rSAM"/>
</dbReference>
<keyword evidence="3" id="KW-0411">Iron-sulfur</keyword>
<dbReference type="Pfam" id="PF04055">
    <property type="entry name" value="Radical_SAM"/>
    <property type="match status" value="1"/>
</dbReference>
<dbReference type="GO" id="GO:0046872">
    <property type="term" value="F:metal ion binding"/>
    <property type="evidence" value="ECO:0007669"/>
    <property type="project" value="UniProtKB-KW"/>
</dbReference>
<reference evidence="5 6" key="1">
    <citation type="submission" date="2017-09" db="EMBL/GenBank/DDBJ databases">
        <title>Complete genome sequence of Verrucomicrobial strain HZ-65, isolated from freshwater.</title>
        <authorList>
            <person name="Choi A."/>
        </authorList>
    </citation>
    <scope>NUCLEOTIDE SEQUENCE [LARGE SCALE GENOMIC DNA]</scope>
    <source>
        <strain evidence="5 6">HZ-65</strain>
    </source>
</reference>
<evidence type="ECO:0000313" key="5">
    <source>
        <dbReference type="EMBL" id="ATC64213.1"/>
    </source>
</evidence>
<organism evidence="5 6">
    <name type="scientific">Nibricoccus aquaticus</name>
    <dbReference type="NCBI Taxonomy" id="2576891"/>
    <lineage>
        <taxon>Bacteria</taxon>
        <taxon>Pseudomonadati</taxon>
        <taxon>Verrucomicrobiota</taxon>
        <taxon>Opitutia</taxon>
        <taxon>Opitutales</taxon>
        <taxon>Opitutaceae</taxon>
        <taxon>Nibricoccus</taxon>
    </lineage>
</organism>
<dbReference type="CDD" id="cd01335">
    <property type="entry name" value="Radical_SAM"/>
    <property type="match status" value="1"/>
</dbReference>
<dbReference type="OrthoDB" id="9785699at2"/>
<dbReference type="PANTHER" id="PTHR43432:SF3">
    <property type="entry name" value="SLR0285 PROTEIN"/>
    <property type="match status" value="1"/>
</dbReference>
<dbReference type="SUPFAM" id="SSF102114">
    <property type="entry name" value="Radical SAM enzymes"/>
    <property type="match status" value="1"/>
</dbReference>
<dbReference type="AlphaFoldDB" id="A0A290Q718"/>
<gene>
    <name evidence="5" type="ORF">CMV30_09730</name>
</gene>
<dbReference type="Proteomes" id="UP000217265">
    <property type="component" value="Chromosome"/>
</dbReference>
<dbReference type="InterPro" id="IPR058240">
    <property type="entry name" value="rSAM_sf"/>
</dbReference>
<dbReference type="SMART" id="SM00729">
    <property type="entry name" value="Elp3"/>
    <property type="match status" value="1"/>
</dbReference>
<dbReference type="GO" id="GO:0003824">
    <property type="term" value="F:catalytic activity"/>
    <property type="evidence" value="ECO:0007669"/>
    <property type="project" value="InterPro"/>
</dbReference>
<evidence type="ECO:0000256" key="2">
    <source>
        <dbReference type="ARBA" id="ARBA00023004"/>
    </source>
</evidence>
<dbReference type="KEGG" id="vbh:CMV30_09730"/>
<evidence type="ECO:0000259" key="4">
    <source>
        <dbReference type="SMART" id="SM00729"/>
    </source>
</evidence>
<evidence type="ECO:0000256" key="1">
    <source>
        <dbReference type="ARBA" id="ARBA00022723"/>
    </source>
</evidence>
<dbReference type="PANTHER" id="PTHR43432">
    <property type="entry name" value="SLR0285 PROTEIN"/>
    <property type="match status" value="1"/>
</dbReference>
<dbReference type="SFLD" id="SFLDS00029">
    <property type="entry name" value="Radical_SAM"/>
    <property type="match status" value="1"/>
</dbReference>
<keyword evidence="6" id="KW-1185">Reference proteome</keyword>
<protein>
    <submittedName>
        <fullName evidence="5">Radical SAM protein</fullName>
    </submittedName>
</protein>
<evidence type="ECO:0000256" key="3">
    <source>
        <dbReference type="ARBA" id="ARBA00023014"/>
    </source>
</evidence>
<dbReference type="InterPro" id="IPR040086">
    <property type="entry name" value="MJ0683-like"/>
</dbReference>
<dbReference type="Gene3D" id="3.80.30.30">
    <property type="match status" value="1"/>
</dbReference>
<dbReference type="InterPro" id="IPR007197">
    <property type="entry name" value="rSAM"/>
</dbReference>
<name>A0A290Q718_9BACT</name>
<dbReference type="GO" id="GO:0051536">
    <property type="term" value="F:iron-sulfur cluster binding"/>
    <property type="evidence" value="ECO:0007669"/>
    <property type="project" value="UniProtKB-KW"/>
</dbReference>